<organism evidence="8 9">
    <name type="scientific">Methanolobus halotolerans</name>
    <dbReference type="NCBI Taxonomy" id="2052935"/>
    <lineage>
        <taxon>Archaea</taxon>
        <taxon>Methanobacteriati</taxon>
        <taxon>Methanobacteriota</taxon>
        <taxon>Stenosarchaea group</taxon>
        <taxon>Methanomicrobia</taxon>
        <taxon>Methanosarcinales</taxon>
        <taxon>Methanosarcinaceae</taxon>
        <taxon>Methanolobus</taxon>
    </lineage>
</organism>
<dbReference type="FunFam" id="3.30.70.260:FF:000001">
    <property type="entry name" value="Acetolactate synthase, small subunit"/>
    <property type="match status" value="1"/>
</dbReference>
<dbReference type="Proteomes" id="UP000297295">
    <property type="component" value="Unassembled WGS sequence"/>
</dbReference>
<comment type="function">
    <text evidence="6">Catalyzes the conversion of 2 pyruvate molecules into acetolactate in the first common step of the biosynthetic pathway of the branched-amino acids such as leucine, isoleucine, and valine.</text>
</comment>
<evidence type="ECO:0000256" key="4">
    <source>
        <dbReference type="ARBA" id="ARBA00022605"/>
    </source>
</evidence>
<comment type="subunit">
    <text evidence="6">Dimer of large and small chains.</text>
</comment>
<accession>A0A4E0Q2V0</accession>
<comment type="caution">
    <text evidence="8">The sequence shown here is derived from an EMBL/GenBank/DDBJ whole genome shotgun (WGS) entry which is preliminary data.</text>
</comment>
<dbReference type="OrthoDB" id="85792at2157"/>
<keyword evidence="6" id="KW-0808">Transferase</keyword>
<dbReference type="AlphaFoldDB" id="A0A4E0Q2V0"/>
<dbReference type="Pfam" id="PF10369">
    <property type="entry name" value="ALS_ss_C"/>
    <property type="match status" value="1"/>
</dbReference>
<evidence type="ECO:0000256" key="1">
    <source>
        <dbReference type="ARBA" id="ARBA00004974"/>
    </source>
</evidence>
<dbReference type="InterPro" id="IPR054480">
    <property type="entry name" value="AHAS_small-like_ACT"/>
</dbReference>
<dbReference type="Gene3D" id="3.30.70.260">
    <property type="match status" value="1"/>
</dbReference>
<dbReference type="InterPro" id="IPR002912">
    <property type="entry name" value="ACT_dom"/>
</dbReference>
<comment type="catalytic activity">
    <reaction evidence="6">
        <text>2 pyruvate + H(+) = (2S)-2-acetolactate + CO2</text>
        <dbReference type="Rhea" id="RHEA:25249"/>
        <dbReference type="ChEBI" id="CHEBI:15361"/>
        <dbReference type="ChEBI" id="CHEBI:15378"/>
        <dbReference type="ChEBI" id="CHEBI:16526"/>
        <dbReference type="ChEBI" id="CHEBI:58476"/>
        <dbReference type="EC" id="2.2.1.6"/>
    </reaction>
</comment>
<keyword evidence="4 6" id="KW-0028">Amino-acid biosynthesis</keyword>
<dbReference type="PANTHER" id="PTHR30239">
    <property type="entry name" value="ACETOLACTATE SYNTHASE SMALL SUBUNIT"/>
    <property type="match status" value="1"/>
</dbReference>
<evidence type="ECO:0000259" key="7">
    <source>
        <dbReference type="PROSITE" id="PS51671"/>
    </source>
</evidence>
<dbReference type="GO" id="GO:0003984">
    <property type="term" value="F:acetolactate synthase activity"/>
    <property type="evidence" value="ECO:0007669"/>
    <property type="project" value="UniProtKB-UniRule"/>
</dbReference>
<dbReference type="CDD" id="cd04878">
    <property type="entry name" value="ACT_AHAS"/>
    <property type="match status" value="1"/>
</dbReference>
<comment type="pathway">
    <text evidence="1 6">Amino-acid biosynthesis; L-isoleucine biosynthesis; L-isoleucine from 2-oxobutanoate: step 1/4.</text>
</comment>
<gene>
    <name evidence="8" type="ORF">CUN85_01390</name>
</gene>
<evidence type="ECO:0000256" key="3">
    <source>
        <dbReference type="ARBA" id="ARBA00006341"/>
    </source>
</evidence>
<evidence type="ECO:0000256" key="5">
    <source>
        <dbReference type="ARBA" id="ARBA00023304"/>
    </source>
</evidence>
<keyword evidence="5 6" id="KW-0100">Branched-chain amino acid biosynthesis</keyword>
<evidence type="ECO:0000256" key="6">
    <source>
        <dbReference type="RuleBase" id="RU368092"/>
    </source>
</evidence>
<dbReference type="EMBL" id="PGGK01000001">
    <property type="protein sequence ID" value="TGC11549.1"/>
    <property type="molecule type" value="Genomic_DNA"/>
</dbReference>
<dbReference type="GO" id="GO:0009099">
    <property type="term" value="P:L-valine biosynthetic process"/>
    <property type="evidence" value="ECO:0007669"/>
    <property type="project" value="UniProtKB-UniRule"/>
</dbReference>
<dbReference type="UniPathway" id="UPA00049">
    <property type="reaction ID" value="UER00059"/>
</dbReference>
<dbReference type="FunFam" id="3.30.70.1150:FF:000001">
    <property type="entry name" value="Acetolactate synthase small subunit"/>
    <property type="match status" value="1"/>
</dbReference>
<comment type="similarity">
    <text evidence="3 6">Belongs to the acetolactate synthase small subunit family.</text>
</comment>
<evidence type="ECO:0000256" key="2">
    <source>
        <dbReference type="ARBA" id="ARBA00005025"/>
    </source>
</evidence>
<feature type="domain" description="ACT" evidence="7">
    <location>
        <begin position="4"/>
        <end position="78"/>
    </location>
</feature>
<dbReference type="NCBIfam" id="TIGR00119">
    <property type="entry name" value="acolac_sm"/>
    <property type="match status" value="1"/>
</dbReference>
<dbReference type="InterPro" id="IPR039557">
    <property type="entry name" value="AHAS_ACT"/>
</dbReference>
<evidence type="ECO:0000313" key="9">
    <source>
        <dbReference type="Proteomes" id="UP000297295"/>
    </source>
</evidence>
<dbReference type="Gene3D" id="3.30.70.1150">
    <property type="entry name" value="ACT-like. Chain A, domain 2"/>
    <property type="match status" value="1"/>
</dbReference>
<dbReference type="GO" id="GO:0005829">
    <property type="term" value="C:cytosol"/>
    <property type="evidence" value="ECO:0007669"/>
    <property type="project" value="TreeGrafter"/>
</dbReference>
<dbReference type="InterPro" id="IPR045865">
    <property type="entry name" value="ACT-like_dom_sf"/>
</dbReference>
<dbReference type="InterPro" id="IPR027271">
    <property type="entry name" value="Acetolactate_synth/TF_NikR_C"/>
</dbReference>
<dbReference type="InterPro" id="IPR004789">
    <property type="entry name" value="Acetalactate_synth_ssu"/>
</dbReference>
<keyword evidence="9" id="KW-1185">Reference proteome</keyword>
<sequence>MRHTLSVLVENKHGVLTRVAGMFSRRGYNIDSLTVGITEDPTISRMTIVVKGDDDVLEQVTKQLNKLIDVIRVTDLKSEETVERELALFKVSSDVNNRSEIMQIADIFRARIIDVAPRSVIIEVTGDETKIDAIEQLFRPFGIKEMVRTGKVALRRGAKGVSS</sequence>
<dbReference type="Pfam" id="PF22629">
    <property type="entry name" value="ACT_AHAS_ss"/>
    <property type="match status" value="1"/>
</dbReference>
<dbReference type="GO" id="GO:0009097">
    <property type="term" value="P:isoleucine biosynthetic process"/>
    <property type="evidence" value="ECO:0007669"/>
    <property type="project" value="UniProtKB-UniRule"/>
</dbReference>
<dbReference type="InterPro" id="IPR019455">
    <property type="entry name" value="Acetolactate_synth_ssu_C"/>
</dbReference>
<dbReference type="SUPFAM" id="SSF55021">
    <property type="entry name" value="ACT-like"/>
    <property type="match status" value="2"/>
</dbReference>
<name>A0A4E0Q2V0_9EURY</name>
<evidence type="ECO:0000313" key="8">
    <source>
        <dbReference type="EMBL" id="TGC11549.1"/>
    </source>
</evidence>
<dbReference type="EC" id="2.2.1.6" evidence="6"/>
<dbReference type="GO" id="GO:1990610">
    <property type="term" value="F:acetolactate synthase regulator activity"/>
    <property type="evidence" value="ECO:0007669"/>
    <property type="project" value="UniProtKB-UniRule"/>
</dbReference>
<dbReference type="PROSITE" id="PS51671">
    <property type="entry name" value="ACT"/>
    <property type="match status" value="1"/>
</dbReference>
<comment type="pathway">
    <text evidence="2 6">Amino-acid biosynthesis; L-valine biosynthesis; L-valine from pyruvate: step 1/4.</text>
</comment>
<dbReference type="PANTHER" id="PTHR30239:SF0">
    <property type="entry name" value="ACETOLACTATE SYNTHASE SMALL SUBUNIT 1, CHLOROPLASTIC"/>
    <property type="match status" value="1"/>
</dbReference>
<protein>
    <recommendedName>
        <fullName evidence="6">Acetolactate synthase small subunit</fullName>
        <shortName evidence="6">AHAS</shortName>
        <shortName evidence="6">ALS</shortName>
        <ecNumber evidence="6">2.2.1.6</ecNumber>
    </recommendedName>
    <alternativeName>
        <fullName evidence="6">Acetohydroxy-acid synthase small subunit</fullName>
    </alternativeName>
</protein>
<dbReference type="RefSeq" id="WP_135388235.1">
    <property type="nucleotide sequence ID" value="NZ_PGGK01000001.1"/>
</dbReference>
<dbReference type="UniPathway" id="UPA00047">
    <property type="reaction ID" value="UER00055"/>
</dbReference>
<dbReference type="NCBIfam" id="NF008864">
    <property type="entry name" value="PRK11895.1"/>
    <property type="match status" value="1"/>
</dbReference>
<reference evidence="8 9" key="1">
    <citation type="submission" date="2017-11" db="EMBL/GenBank/DDBJ databases">
        <title>Isolation and Characterization of Methanogenic Archaea from Saline Meromictic Lake at Siberia.</title>
        <authorList>
            <person name="Shen Y."/>
            <person name="Huang H.-H."/>
            <person name="Lai M.-C."/>
            <person name="Chen S.-C."/>
        </authorList>
    </citation>
    <scope>NUCLEOTIDE SEQUENCE [LARGE SCALE GENOMIC DNA]</scope>
    <source>
        <strain evidence="8 9">SY-01</strain>
    </source>
</reference>
<proteinExistence type="inferred from homology"/>